<name>C9RFT6_METVM</name>
<evidence type="ECO:0000256" key="1">
    <source>
        <dbReference type="SAM" id="MobiDB-lite"/>
    </source>
</evidence>
<proteinExistence type="predicted"/>
<accession>C9RFT6</accession>
<dbReference type="RefSeq" id="WP_015732659.1">
    <property type="nucleotide sequence ID" value="NC_013407.1"/>
</dbReference>
<evidence type="ECO:0000313" key="3">
    <source>
        <dbReference type="Proteomes" id="UP000002063"/>
    </source>
</evidence>
<keyword evidence="3" id="KW-1185">Reference proteome</keyword>
<dbReference type="KEGG" id="mvu:Metvu_0579"/>
<dbReference type="STRING" id="579137.Metvu_0579"/>
<dbReference type="GeneID" id="8512913"/>
<dbReference type="HOGENOM" id="CLU_1232781_0_0_2"/>
<protein>
    <submittedName>
        <fullName evidence="2">Uncharacterized protein</fullName>
    </submittedName>
</protein>
<gene>
    <name evidence="2" type="ordered locus">Metvu_0579</name>
</gene>
<organism evidence="2 3">
    <name type="scientific">Methanocaldococcus vulcanius (strain ATCC 700851 / DSM 12094 / M7)</name>
    <name type="common">Methanococcus vulcanius</name>
    <dbReference type="NCBI Taxonomy" id="579137"/>
    <lineage>
        <taxon>Archaea</taxon>
        <taxon>Methanobacteriati</taxon>
        <taxon>Methanobacteriota</taxon>
        <taxon>Methanomada group</taxon>
        <taxon>Methanococci</taxon>
        <taxon>Methanococcales</taxon>
        <taxon>Methanocaldococcaceae</taxon>
        <taxon>Methanocaldococcus</taxon>
    </lineage>
</organism>
<reference evidence="2" key="1">
    <citation type="submission" date="2009-10" db="EMBL/GenBank/DDBJ databases">
        <title>Complete sequence of chromosome of Methanocaldococcus vulcanius M7.</title>
        <authorList>
            <consortium name="US DOE Joint Genome Institute"/>
            <person name="Lucas S."/>
            <person name="Copeland A."/>
            <person name="Lapidus A."/>
            <person name="Glavina del Rio T."/>
            <person name="Dalin E."/>
            <person name="Tice H."/>
            <person name="Bruce D."/>
            <person name="Goodwin L."/>
            <person name="Pitluck S."/>
            <person name="Lcollab F.I."/>
            <person name="Brettin T."/>
            <person name="Detter J.C."/>
            <person name="Han C."/>
            <person name="Tapia R."/>
            <person name="Kuske C.R."/>
            <person name="Schmutz J."/>
            <person name="Larimer F."/>
            <person name="Land M."/>
            <person name="Hauser L."/>
            <person name="Kyrpides N."/>
            <person name="Ovchinikova G."/>
            <person name="Sieprawska-Lupa M."/>
            <person name="Whitman W.B."/>
            <person name="Woyke T."/>
        </authorList>
    </citation>
    <scope>NUCLEOTIDE SEQUENCE [LARGE SCALE GENOMIC DNA]</scope>
    <source>
        <strain evidence="2">M7</strain>
    </source>
</reference>
<feature type="compositionally biased region" description="Basic and acidic residues" evidence="1">
    <location>
        <begin position="254"/>
        <end position="272"/>
    </location>
</feature>
<dbReference type="EMBL" id="CP001787">
    <property type="protein sequence ID" value="ACX72438.1"/>
    <property type="molecule type" value="Genomic_DNA"/>
</dbReference>
<feature type="region of interest" description="Disordered" evidence="1">
    <location>
        <begin position="247"/>
        <end position="272"/>
    </location>
</feature>
<sequence>MDTFTCRIGKIEFAKGDRKPYDPVAIVECLFYDPNDQQYRKAGITPDLVKERAKFLIGKHVDIDHILPFQDPQSFKGYIIDVWTDDEGKAYCKFAVFDPQVAEYLKNNQVGVSAEWLKAVQNGKVVDVFPYGLAICINSTPKMTDAKILNFAPIAMANAKPPSSKEHGHKTKPSKYKDVPDELFADRANWKFPCDTPARVKAALVYISKLFNHPTYNKMYSREEWQYLWNFAVKRALELGIGHKYSPNNPLDRGMPESLKKKCDGYDSSKPN</sequence>
<evidence type="ECO:0000313" key="2">
    <source>
        <dbReference type="EMBL" id="ACX72438.1"/>
    </source>
</evidence>
<dbReference type="eggNOG" id="arCOG09508">
    <property type="taxonomic scope" value="Archaea"/>
</dbReference>
<dbReference type="AlphaFoldDB" id="C9RFT6"/>
<dbReference type="Proteomes" id="UP000002063">
    <property type="component" value="Chromosome"/>
</dbReference>